<dbReference type="EMBL" id="NBSK02000004">
    <property type="protein sequence ID" value="KAJ0213797.1"/>
    <property type="molecule type" value="Genomic_DNA"/>
</dbReference>
<proteinExistence type="predicted"/>
<evidence type="ECO:0000313" key="2">
    <source>
        <dbReference type="Proteomes" id="UP000235145"/>
    </source>
</evidence>
<keyword evidence="2" id="KW-1185">Reference proteome</keyword>
<name>A0A9R1XNE9_LACSA</name>
<reference evidence="1 2" key="1">
    <citation type="journal article" date="2017" name="Nat. Commun.">
        <title>Genome assembly with in vitro proximity ligation data and whole-genome triplication in lettuce.</title>
        <authorList>
            <person name="Reyes-Chin-Wo S."/>
            <person name="Wang Z."/>
            <person name="Yang X."/>
            <person name="Kozik A."/>
            <person name="Arikit S."/>
            <person name="Song C."/>
            <person name="Xia L."/>
            <person name="Froenicke L."/>
            <person name="Lavelle D.O."/>
            <person name="Truco M.J."/>
            <person name="Xia R."/>
            <person name="Zhu S."/>
            <person name="Xu C."/>
            <person name="Xu H."/>
            <person name="Xu X."/>
            <person name="Cox K."/>
            <person name="Korf I."/>
            <person name="Meyers B.C."/>
            <person name="Michelmore R.W."/>
        </authorList>
    </citation>
    <scope>NUCLEOTIDE SEQUENCE [LARGE SCALE GENOMIC DNA]</scope>
    <source>
        <strain evidence="2">cv. Salinas</strain>
        <tissue evidence="1">Seedlings</tissue>
    </source>
</reference>
<organism evidence="1 2">
    <name type="scientific">Lactuca sativa</name>
    <name type="common">Garden lettuce</name>
    <dbReference type="NCBI Taxonomy" id="4236"/>
    <lineage>
        <taxon>Eukaryota</taxon>
        <taxon>Viridiplantae</taxon>
        <taxon>Streptophyta</taxon>
        <taxon>Embryophyta</taxon>
        <taxon>Tracheophyta</taxon>
        <taxon>Spermatophyta</taxon>
        <taxon>Magnoliopsida</taxon>
        <taxon>eudicotyledons</taxon>
        <taxon>Gunneridae</taxon>
        <taxon>Pentapetalae</taxon>
        <taxon>asterids</taxon>
        <taxon>campanulids</taxon>
        <taxon>Asterales</taxon>
        <taxon>Asteraceae</taxon>
        <taxon>Cichorioideae</taxon>
        <taxon>Cichorieae</taxon>
        <taxon>Lactucinae</taxon>
        <taxon>Lactuca</taxon>
    </lineage>
</organism>
<comment type="caution">
    <text evidence="1">The sequence shown here is derived from an EMBL/GenBank/DDBJ whole genome shotgun (WGS) entry which is preliminary data.</text>
</comment>
<evidence type="ECO:0000313" key="1">
    <source>
        <dbReference type="EMBL" id="KAJ0213797.1"/>
    </source>
</evidence>
<accession>A0A9R1XNE9</accession>
<dbReference type="Proteomes" id="UP000235145">
    <property type="component" value="Unassembled WGS sequence"/>
</dbReference>
<gene>
    <name evidence="1" type="ORF">LSAT_V11C400175830</name>
</gene>
<dbReference type="AlphaFoldDB" id="A0A9R1XNE9"/>
<evidence type="ECO:0008006" key="3">
    <source>
        <dbReference type="Google" id="ProtNLM"/>
    </source>
</evidence>
<protein>
    <recommendedName>
        <fullName evidence="3">DUF659 domain-containing protein</fullName>
    </recommendedName>
</protein>
<sequence length="101" mass="11963">MLGDIVKGFVRRYPQVYGPVSTIMEEIGKQKIKIFDKFFSQLSYQLSYRYNFSKFITDNGSNYKVARKVLEEQHPKLLWTPCATYCVKDSVNDLMYNWVFP</sequence>